<evidence type="ECO:0000256" key="2">
    <source>
        <dbReference type="ARBA" id="ARBA00023125"/>
    </source>
</evidence>
<keyword evidence="1" id="KW-0805">Transcription regulation</keyword>
<comment type="caution">
    <text evidence="5">The sequence shown here is derived from an EMBL/GenBank/DDBJ whole genome shotgun (WGS) entry which is preliminary data.</text>
</comment>
<dbReference type="Proteomes" id="UP001367030">
    <property type="component" value="Unassembled WGS sequence"/>
</dbReference>
<dbReference type="PANTHER" id="PTHR44688">
    <property type="entry name" value="DNA-BINDING TRANSCRIPTIONAL ACTIVATOR DEVR_DOSR"/>
    <property type="match status" value="1"/>
</dbReference>
<dbReference type="PRINTS" id="PR00038">
    <property type="entry name" value="HTHLUXR"/>
</dbReference>
<dbReference type="SUPFAM" id="SSF48452">
    <property type="entry name" value="TPR-like"/>
    <property type="match status" value="2"/>
</dbReference>
<evidence type="ECO:0000259" key="4">
    <source>
        <dbReference type="PROSITE" id="PS50043"/>
    </source>
</evidence>
<dbReference type="InterPro" id="IPR041664">
    <property type="entry name" value="AAA_16"/>
</dbReference>
<keyword evidence="3" id="KW-0804">Transcription</keyword>
<accession>A0ABU8XIA2</accession>
<evidence type="ECO:0000313" key="5">
    <source>
        <dbReference type="EMBL" id="MEJ8858830.1"/>
    </source>
</evidence>
<evidence type="ECO:0000313" key="6">
    <source>
        <dbReference type="Proteomes" id="UP001367030"/>
    </source>
</evidence>
<dbReference type="InterPro" id="IPR059106">
    <property type="entry name" value="WHD_MalT"/>
</dbReference>
<dbReference type="InterPro" id="IPR000792">
    <property type="entry name" value="Tscrpt_reg_LuxR_C"/>
</dbReference>
<evidence type="ECO:0000256" key="3">
    <source>
        <dbReference type="ARBA" id="ARBA00023163"/>
    </source>
</evidence>
<name>A0ABU8XIA2_9BURK</name>
<feature type="domain" description="HTH luxR-type" evidence="4">
    <location>
        <begin position="837"/>
        <end position="902"/>
    </location>
</feature>
<dbReference type="SMART" id="SM00421">
    <property type="entry name" value="HTH_LUXR"/>
    <property type="match status" value="1"/>
</dbReference>
<organism evidence="5 6">
    <name type="scientific">Variovorax robiniae</name>
    <dbReference type="NCBI Taxonomy" id="1836199"/>
    <lineage>
        <taxon>Bacteria</taxon>
        <taxon>Pseudomonadati</taxon>
        <taxon>Pseudomonadota</taxon>
        <taxon>Betaproteobacteria</taxon>
        <taxon>Burkholderiales</taxon>
        <taxon>Comamonadaceae</taxon>
        <taxon>Variovorax</taxon>
    </lineage>
</organism>
<dbReference type="InterPro" id="IPR027417">
    <property type="entry name" value="P-loop_NTPase"/>
</dbReference>
<dbReference type="InterPro" id="IPR036388">
    <property type="entry name" value="WH-like_DNA-bd_sf"/>
</dbReference>
<keyword evidence="6" id="KW-1185">Reference proteome</keyword>
<dbReference type="InterPro" id="IPR016032">
    <property type="entry name" value="Sig_transdc_resp-reg_C-effctor"/>
</dbReference>
<dbReference type="Gene3D" id="1.25.40.10">
    <property type="entry name" value="Tetratricopeptide repeat domain"/>
    <property type="match status" value="1"/>
</dbReference>
<reference evidence="5 6" key="1">
    <citation type="submission" date="2024-03" db="EMBL/GenBank/DDBJ databases">
        <title>Novel species of the genus Variovorax.</title>
        <authorList>
            <person name="Liu Q."/>
            <person name="Xin Y.-H."/>
        </authorList>
    </citation>
    <scope>NUCLEOTIDE SEQUENCE [LARGE SCALE GENOMIC DNA]</scope>
    <source>
        <strain evidence="5 6">KACC 18901</strain>
    </source>
</reference>
<dbReference type="EMBL" id="JBBKZS010000020">
    <property type="protein sequence ID" value="MEJ8858830.1"/>
    <property type="molecule type" value="Genomic_DNA"/>
</dbReference>
<dbReference type="PANTHER" id="PTHR44688:SF16">
    <property type="entry name" value="DNA-BINDING TRANSCRIPTIONAL ACTIVATOR DEVR_DOSR"/>
    <property type="match status" value="1"/>
</dbReference>
<dbReference type="SUPFAM" id="SSF52540">
    <property type="entry name" value="P-loop containing nucleoside triphosphate hydrolases"/>
    <property type="match status" value="1"/>
</dbReference>
<dbReference type="Pfam" id="PF00196">
    <property type="entry name" value="GerE"/>
    <property type="match status" value="1"/>
</dbReference>
<gene>
    <name evidence="5" type="ORF">WKW79_29955</name>
</gene>
<dbReference type="CDD" id="cd06170">
    <property type="entry name" value="LuxR_C_like"/>
    <property type="match status" value="1"/>
</dbReference>
<dbReference type="Pfam" id="PF25873">
    <property type="entry name" value="WHD_MalT"/>
    <property type="match status" value="1"/>
</dbReference>
<protein>
    <submittedName>
        <fullName evidence="5">LuxR C-terminal-related transcriptional regulator</fullName>
    </submittedName>
</protein>
<evidence type="ECO:0000256" key="1">
    <source>
        <dbReference type="ARBA" id="ARBA00023015"/>
    </source>
</evidence>
<dbReference type="SUPFAM" id="SSF46894">
    <property type="entry name" value="C-terminal effector domain of the bipartite response regulators"/>
    <property type="match status" value="1"/>
</dbReference>
<dbReference type="PROSITE" id="PS50043">
    <property type="entry name" value="HTH_LUXR_2"/>
    <property type="match status" value="1"/>
</dbReference>
<proteinExistence type="predicted"/>
<dbReference type="Gene3D" id="3.40.50.300">
    <property type="entry name" value="P-loop containing nucleotide triphosphate hydrolases"/>
    <property type="match status" value="1"/>
</dbReference>
<dbReference type="Pfam" id="PF13191">
    <property type="entry name" value="AAA_16"/>
    <property type="match status" value="1"/>
</dbReference>
<dbReference type="Gene3D" id="1.10.10.10">
    <property type="entry name" value="Winged helix-like DNA-binding domain superfamily/Winged helix DNA-binding domain"/>
    <property type="match status" value="1"/>
</dbReference>
<dbReference type="InterPro" id="IPR011990">
    <property type="entry name" value="TPR-like_helical_dom_sf"/>
</dbReference>
<sequence>MELDKLLVSTKFAPPHIGSRFISRKHLLDQLRDGQRCSFVLVTGGAGFGKTILLAQWRLELMKAGDEVSWLSLSHDDKQLASFATYLTAALRRLGIPVEDEMLLEGLDGLDGDIVKAMDHVVAATLNAAGLVQKDLYLVIDDYHHVDDQRAHRLVQKLIDHCPANLHIAIASRAAPPLLISRLRVLGRVTEIGFGELPFNAEETRSFLAQNLGTVKLSAEEMRLIHDKTGGWPASLELMAIMLRSRPETRARLGELGWSSSDLQAYLAEEVVANLPPEMIDFMEQVSVCRRFNIELAEAVTGSPDASALLRRAEEENLLMYRVEWDDRLPWYRFHPLFGEFLAARQARRGAASVNALHRRASQWFAQHGLLVEAVRHAVWGGDLEFAADAIDQAAKETWSLSFISLMLNLLDRLPQETLFAHPRLFFLGCLTLSMTARHAKAERWIAQVRESVAAKNPVISSKLPLADAAVAMQRDDTRRCIDLLEPLHGIVSESPYLLHFYLCLLGYAYASVGRFDEAHKLLDDNPIDPAERKNDIALVAEGSRGLLLLTEGNVREAARIGAELVAVAESVHGRRSVSASVTATTLGESYYELDRIDEARELLANRARLVMQASMPPVMLNAALVTARLDLLHMPPEAVLTFLESQATHYQALGLHRLVACMQAEQVRILLNMGQKARAGQVSARLSQLGVTHCSADGVRAEIPAVAAMSRARMALAGNDPHEALLALQAAREHAQQYRRARMQVQENLLAAFALDELKRFEDTATRLVEAVQIASRFGLLRTLLDEGARAGDLLESVRGDTRLDETAAAHLEDLLARFGQAEGSRPAVPLRSGAKVPAGVNLTPRELEILGLVAQAMTNKRIALTLNISLDTVKWNVRNILTKLNLSSRYDAMSWARKHGLIA</sequence>
<dbReference type="RefSeq" id="WP_340338883.1">
    <property type="nucleotide sequence ID" value="NZ_JBBKZS010000020.1"/>
</dbReference>
<keyword evidence="2" id="KW-0238">DNA-binding</keyword>